<keyword evidence="1" id="KW-0472">Membrane</keyword>
<dbReference type="GO" id="GO:0016989">
    <property type="term" value="F:sigma factor antagonist activity"/>
    <property type="evidence" value="ECO:0007669"/>
    <property type="project" value="TreeGrafter"/>
</dbReference>
<dbReference type="PIRSF" id="PIRSF018266">
    <property type="entry name" value="FecR"/>
    <property type="match status" value="1"/>
</dbReference>
<dbReference type="EMBL" id="CP120682">
    <property type="protein sequence ID" value="WKN39649.1"/>
    <property type="molecule type" value="Genomic_DNA"/>
</dbReference>
<protein>
    <submittedName>
        <fullName evidence="4">FecR domain-containing protein</fullName>
    </submittedName>
</protein>
<dbReference type="PANTHER" id="PTHR30273">
    <property type="entry name" value="PERIPLASMIC SIGNAL SENSOR AND SIGMA FACTOR ACTIVATOR FECR-RELATED"/>
    <property type="match status" value="1"/>
</dbReference>
<proteinExistence type="predicted"/>
<dbReference type="InterPro" id="IPR032508">
    <property type="entry name" value="FecR_C"/>
</dbReference>
<feature type="domain" description="Protein FecR C-terminal" evidence="3">
    <location>
        <begin position="254"/>
        <end position="319"/>
    </location>
</feature>
<accession>A0AA49GT48</accession>
<evidence type="ECO:0000259" key="3">
    <source>
        <dbReference type="Pfam" id="PF16344"/>
    </source>
</evidence>
<dbReference type="Pfam" id="PF04773">
    <property type="entry name" value="FecR"/>
    <property type="match status" value="1"/>
</dbReference>
<gene>
    <name evidence="4" type="ORF">K4G66_13200</name>
</gene>
<keyword evidence="1" id="KW-1133">Transmembrane helix</keyword>
<dbReference type="Gene3D" id="2.60.120.1440">
    <property type="match status" value="1"/>
</dbReference>
<name>A0AA49GT48_9BACT</name>
<evidence type="ECO:0000259" key="2">
    <source>
        <dbReference type="Pfam" id="PF04773"/>
    </source>
</evidence>
<feature type="domain" description="FecR protein" evidence="2">
    <location>
        <begin position="108"/>
        <end position="208"/>
    </location>
</feature>
<evidence type="ECO:0000313" key="4">
    <source>
        <dbReference type="EMBL" id="WKN39649.1"/>
    </source>
</evidence>
<dbReference type="InterPro" id="IPR012373">
    <property type="entry name" value="Ferrdict_sens_TM"/>
</dbReference>
<reference evidence="4" key="1">
    <citation type="journal article" date="2023" name="Comput. Struct. Biotechnol. J.">
        <title>Discovery of a novel marine Bacteroidetes with a rich repertoire of carbohydrate-active enzymes.</title>
        <authorList>
            <person name="Chen B."/>
            <person name="Liu G."/>
            <person name="Chen Q."/>
            <person name="Wang H."/>
            <person name="Liu L."/>
            <person name="Tang K."/>
        </authorList>
    </citation>
    <scope>NUCLEOTIDE SEQUENCE</scope>
    <source>
        <strain evidence="4">TK19036</strain>
    </source>
</reference>
<reference evidence="4" key="2">
    <citation type="journal article" date="2024" name="Antonie Van Leeuwenhoek">
        <title>Roseihalotalea indica gen. nov., sp. nov., a halophilic Bacteroidetes from mesopelagic Southwest Indian Ocean with higher carbohydrate metabolic potential.</title>
        <authorList>
            <person name="Chen B."/>
            <person name="Zhang M."/>
            <person name="Lin D."/>
            <person name="Ye J."/>
            <person name="Tang K."/>
        </authorList>
    </citation>
    <scope>NUCLEOTIDE SEQUENCE</scope>
    <source>
        <strain evidence="4">TK19036</strain>
    </source>
</reference>
<dbReference type="AlphaFoldDB" id="A0AA49GT48"/>
<dbReference type="Gene3D" id="3.55.50.30">
    <property type="match status" value="1"/>
</dbReference>
<feature type="transmembrane region" description="Helical" evidence="1">
    <location>
        <begin position="80"/>
        <end position="101"/>
    </location>
</feature>
<dbReference type="InterPro" id="IPR006860">
    <property type="entry name" value="FecR"/>
</dbReference>
<organism evidence="4">
    <name type="scientific">Roseihalotalea indica</name>
    <dbReference type="NCBI Taxonomy" id="2867963"/>
    <lineage>
        <taxon>Bacteria</taxon>
        <taxon>Pseudomonadati</taxon>
        <taxon>Bacteroidota</taxon>
        <taxon>Cytophagia</taxon>
        <taxon>Cytophagales</taxon>
        <taxon>Catalimonadaceae</taxon>
        <taxon>Roseihalotalea</taxon>
    </lineage>
</organism>
<sequence length="327" mass="37278">MTNHKLLQKYLNGQCTAEEKQQLYRNLLESEEQDYDKVLNALWEELSEVPDPERATSERMYQAISHHIQSPSSRQVSPVWYRRVAASLIGILLVSGIWYYWSSQSTQVYQTRYGEVKTLVLPDSSVVHLNANSKLTYAPSLGTDSVREVWLTGEAYFEVTHQTIAVSDDPVKLIVHTAQVDIEVIGTAFNVKDRRGITQVVLDEGKVRLKKLRGEETLLAMKPGESVQVDQQQSYSVASVDVSEQVSSWKENELYFNNQSLEEIQQVLADNYGIRLRLANPALRELRFTGSAPADDPSVLFTTLEKSFSLKITHEHDEYIARPKRQE</sequence>
<evidence type="ECO:0000256" key="1">
    <source>
        <dbReference type="SAM" id="Phobius"/>
    </source>
</evidence>
<keyword evidence="1" id="KW-0812">Transmembrane</keyword>
<dbReference type="Pfam" id="PF16344">
    <property type="entry name" value="FecR_C"/>
    <property type="match status" value="1"/>
</dbReference>
<dbReference type="PANTHER" id="PTHR30273:SF2">
    <property type="entry name" value="PROTEIN FECR"/>
    <property type="match status" value="1"/>
</dbReference>